<gene>
    <name evidence="1" type="ORF">J1N35_028993</name>
</gene>
<dbReference type="AlphaFoldDB" id="A0A9D3UWZ5"/>
<proteinExistence type="predicted"/>
<evidence type="ECO:0000313" key="1">
    <source>
        <dbReference type="EMBL" id="KAH1064006.1"/>
    </source>
</evidence>
<dbReference type="EMBL" id="JAIQCV010000009">
    <property type="protein sequence ID" value="KAH1064006.1"/>
    <property type="molecule type" value="Genomic_DNA"/>
</dbReference>
<dbReference type="Proteomes" id="UP000828251">
    <property type="component" value="Unassembled WGS sequence"/>
</dbReference>
<comment type="caution">
    <text evidence="1">The sequence shown here is derived from an EMBL/GenBank/DDBJ whole genome shotgun (WGS) entry which is preliminary data.</text>
</comment>
<evidence type="ECO:0000313" key="2">
    <source>
        <dbReference type="Proteomes" id="UP000828251"/>
    </source>
</evidence>
<reference evidence="1 2" key="1">
    <citation type="journal article" date="2021" name="Plant Biotechnol. J.">
        <title>Multi-omics assisted identification of the key and species-specific regulatory components of drought-tolerant mechanisms in Gossypium stocksii.</title>
        <authorList>
            <person name="Yu D."/>
            <person name="Ke L."/>
            <person name="Zhang D."/>
            <person name="Wu Y."/>
            <person name="Sun Y."/>
            <person name="Mei J."/>
            <person name="Sun J."/>
            <person name="Sun Y."/>
        </authorList>
    </citation>
    <scope>NUCLEOTIDE SEQUENCE [LARGE SCALE GENOMIC DNA]</scope>
    <source>
        <strain evidence="2">cv. E1</strain>
        <tissue evidence="1">Leaf</tissue>
    </source>
</reference>
<accession>A0A9D3UWZ5</accession>
<protein>
    <submittedName>
        <fullName evidence="1">Uncharacterized protein</fullName>
    </submittedName>
</protein>
<organism evidence="1 2">
    <name type="scientific">Gossypium stocksii</name>
    <dbReference type="NCBI Taxonomy" id="47602"/>
    <lineage>
        <taxon>Eukaryota</taxon>
        <taxon>Viridiplantae</taxon>
        <taxon>Streptophyta</taxon>
        <taxon>Embryophyta</taxon>
        <taxon>Tracheophyta</taxon>
        <taxon>Spermatophyta</taxon>
        <taxon>Magnoliopsida</taxon>
        <taxon>eudicotyledons</taxon>
        <taxon>Gunneridae</taxon>
        <taxon>Pentapetalae</taxon>
        <taxon>rosids</taxon>
        <taxon>malvids</taxon>
        <taxon>Malvales</taxon>
        <taxon>Malvaceae</taxon>
        <taxon>Malvoideae</taxon>
        <taxon>Gossypium</taxon>
    </lineage>
</organism>
<dbReference type="PANTHER" id="PTHR47592:SF27">
    <property type="entry name" value="OS08G0421700 PROTEIN"/>
    <property type="match status" value="1"/>
</dbReference>
<dbReference type="PANTHER" id="PTHR47592">
    <property type="entry name" value="PBF68 PROTEIN"/>
    <property type="match status" value="1"/>
</dbReference>
<dbReference type="Pfam" id="PF14223">
    <property type="entry name" value="Retrotran_gag_2"/>
    <property type="match status" value="1"/>
</dbReference>
<dbReference type="OrthoDB" id="692961at2759"/>
<keyword evidence="2" id="KW-1185">Reference proteome</keyword>
<name>A0A9D3UWZ5_9ROSI</name>
<sequence>METPTNSINSHYEALVQSSIQNSVLFVAATVSHNERPVKFSGENFKTWQQKILFYLTMLNLVKFLKDDPPTVKEGKVDEVTAFTVVEAWNYSSFLCRNYILNGLSNALYEELQLIVHKLAEGMIVSESFQVAAIIEKLPPIWNDFKSYLKHKRKEMSVEELIVRLRIEEDNRGTKKRLNKVANNNIARANVVEVKKDFKKEKQS</sequence>